<evidence type="ECO:0000313" key="8">
    <source>
        <dbReference type="Proteomes" id="UP000767854"/>
    </source>
</evidence>
<accession>A0ABS2MPN2</accession>
<dbReference type="Pfam" id="PF00583">
    <property type="entry name" value="Acetyltransf_1"/>
    <property type="match status" value="1"/>
</dbReference>
<proteinExistence type="inferred from homology"/>
<evidence type="ECO:0000256" key="5">
    <source>
        <dbReference type="RuleBase" id="RU363094"/>
    </source>
</evidence>
<dbReference type="InterPro" id="IPR006464">
    <property type="entry name" value="AcTrfase_RimI/Ard1"/>
</dbReference>
<evidence type="ECO:0000256" key="3">
    <source>
        <dbReference type="ARBA" id="ARBA00022679"/>
    </source>
</evidence>
<dbReference type="PANTHER" id="PTHR43420">
    <property type="entry name" value="ACETYLTRANSFERASE"/>
    <property type="match status" value="1"/>
</dbReference>
<comment type="similarity">
    <text evidence="1 5">Belongs to the acetyltransferase family. RimI subfamily.</text>
</comment>
<dbReference type="PANTHER" id="PTHR43420:SF44">
    <property type="entry name" value="ACETYLTRANSFERASE YPEA"/>
    <property type="match status" value="1"/>
</dbReference>
<dbReference type="GO" id="GO:0008999">
    <property type="term" value="F:protein-N-terminal-alanine acetyltransferase activity"/>
    <property type="evidence" value="ECO:0007669"/>
    <property type="project" value="UniProtKB-EC"/>
</dbReference>
<gene>
    <name evidence="7" type="ORF">JOC49_000870</name>
</gene>
<name>A0ABS2MPN2_9FIRM</name>
<dbReference type="InterPro" id="IPR050680">
    <property type="entry name" value="YpeA/RimI_acetyltransf"/>
</dbReference>
<organism evidence="7 8">
    <name type="scientific">Fusibacter tunisiensis</name>
    <dbReference type="NCBI Taxonomy" id="1008308"/>
    <lineage>
        <taxon>Bacteria</taxon>
        <taxon>Bacillati</taxon>
        <taxon>Bacillota</taxon>
        <taxon>Clostridia</taxon>
        <taxon>Eubacteriales</taxon>
        <taxon>Eubacteriales Family XII. Incertae Sedis</taxon>
        <taxon>Fusibacter</taxon>
    </lineage>
</organism>
<evidence type="ECO:0000313" key="7">
    <source>
        <dbReference type="EMBL" id="MBM7561350.1"/>
    </source>
</evidence>
<dbReference type="RefSeq" id="WP_204662772.1">
    <property type="nucleotide sequence ID" value="NZ_JAFBDT010000004.1"/>
</dbReference>
<keyword evidence="2 5" id="KW-0963">Cytoplasm</keyword>
<evidence type="ECO:0000259" key="6">
    <source>
        <dbReference type="PROSITE" id="PS51186"/>
    </source>
</evidence>
<reference evidence="7 8" key="1">
    <citation type="submission" date="2021-01" db="EMBL/GenBank/DDBJ databases">
        <title>Genomic Encyclopedia of Type Strains, Phase IV (KMG-IV): sequencing the most valuable type-strain genomes for metagenomic binning, comparative biology and taxonomic classification.</title>
        <authorList>
            <person name="Goeker M."/>
        </authorList>
    </citation>
    <scope>NUCLEOTIDE SEQUENCE [LARGE SCALE GENOMIC DNA]</scope>
    <source>
        <strain evidence="7 8">DSM 24436</strain>
    </source>
</reference>
<dbReference type="EMBL" id="JAFBDT010000004">
    <property type="protein sequence ID" value="MBM7561350.1"/>
    <property type="molecule type" value="Genomic_DNA"/>
</dbReference>
<feature type="domain" description="N-acetyltransferase" evidence="6">
    <location>
        <begin position="3"/>
        <end position="147"/>
    </location>
</feature>
<evidence type="ECO:0000256" key="1">
    <source>
        <dbReference type="ARBA" id="ARBA00005395"/>
    </source>
</evidence>
<evidence type="ECO:0000256" key="2">
    <source>
        <dbReference type="ARBA" id="ARBA00022490"/>
    </source>
</evidence>
<dbReference type="EC" id="2.3.1.266" evidence="5"/>
<dbReference type="SUPFAM" id="SSF55729">
    <property type="entry name" value="Acyl-CoA N-acyltransferases (Nat)"/>
    <property type="match status" value="1"/>
</dbReference>
<keyword evidence="8" id="KW-1185">Reference proteome</keyword>
<protein>
    <recommendedName>
        <fullName evidence="5">[Ribosomal protein bS18]-alanine N-acetyltransferase</fullName>
        <ecNumber evidence="5">2.3.1.266</ecNumber>
    </recommendedName>
</protein>
<comment type="caution">
    <text evidence="7">The sequence shown here is derived from an EMBL/GenBank/DDBJ whole genome shotgun (WGS) entry which is preliminary data.</text>
</comment>
<sequence length="147" mass="17002">MKPIVRLMTAEDIESVYEIELKSFETPWTLEAFNKEIHENELAVYHVLELNDSVIGYGGMWKIVDELHVTNFAVLPDYRGKGFAHFLMDAMEDYGVIHGFKYMTLEVRRSNAVAIALYEKHGFVGAGYRPKYYVDSGEDALVMWREL</sequence>
<keyword evidence="4 7" id="KW-0012">Acyltransferase</keyword>
<dbReference type="Gene3D" id="3.40.630.30">
    <property type="match status" value="1"/>
</dbReference>
<dbReference type="InterPro" id="IPR000182">
    <property type="entry name" value="GNAT_dom"/>
</dbReference>
<dbReference type="PROSITE" id="PS51186">
    <property type="entry name" value="GNAT"/>
    <property type="match status" value="1"/>
</dbReference>
<dbReference type="NCBIfam" id="TIGR01575">
    <property type="entry name" value="rimI"/>
    <property type="match status" value="1"/>
</dbReference>
<comment type="function">
    <text evidence="5">Acetylates the N-terminal alanine of ribosomal protein bS18.</text>
</comment>
<dbReference type="CDD" id="cd04301">
    <property type="entry name" value="NAT_SF"/>
    <property type="match status" value="1"/>
</dbReference>
<evidence type="ECO:0000256" key="4">
    <source>
        <dbReference type="ARBA" id="ARBA00023315"/>
    </source>
</evidence>
<dbReference type="Proteomes" id="UP000767854">
    <property type="component" value="Unassembled WGS sequence"/>
</dbReference>
<comment type="subcellular location">
    <subcellularLocation>
        <location evidence="5">Cytoplasm</location>
    </subcellularLocation>
</comment>
<keyword evidence="3 7" id="KW-0808">Transferase</keyword>
<dbReference type="InterPro" id="IPR016181">
    <property type="entry name" value="Acyl_CoA_acyltransferase"/>
</dbReference>
<comment type="catalytic activity">
    <reaction evidence="5">
        <text>N-terminal L-alanyl-[ribosomal protein bS18] + acetyl-CoA = N-terminal N(alpha)-acetyl-L-alanyl-[ribosomal protein bS18] + CoA + H(+)</text>
        <dbReference type="Rhea" id="RHEA:43756"/>
        <dbReference type="Rhea" id="RHEA-COMP:10676"/>
        <dbReference type="Rhea" id="RHEA-COMP:10677"/>
        <dbReference type="ChEBI" id="CHEBI:15378"/>
        <dbReference type="ChEBI" id="CHEBI:57287"/>
        <dbReference type="ChEBI" id="CHEBI:57288"/>
        <dbReference type="ChEBI" id="CHEBI:64718"/>
        <dbReference type="ChEBI" id="CHEBI:83683"/>
        <dbReference type="EC" id="2.3.1.266"/>
    </reaction>
</comment>